<comment type="caution">
    <text evidence="1">The sequence shown here is derived from an EMBL/GenBank/DDBJ whole genome shotgun (WGS) entry which is preliminary data.</text>
</comment>
<keyword evidence="2" id="KW-1185">Reference proteome</keyword>
<accession>A0ABU7QU16</accession>
<proteinExistence type="predicted"/>
<evidence type="ECO:0008006" key="3">
    <source>
        <dbReference type="Google" id="ProtNLM"/>
    </source>
</evidence>
<evidence type="ECO:0000313" key="2">
    <source>
        <dbReference type="Proteomes" id="UP001350005"/>
    </source>
</evidence>
<evidence type="ECO:0000313" key="1">
    <source>
        <dbReference type="EMBL" id="MEE6126096.1"/>
    </source>
</evidence>
<organism evidence="1 2">
    <name type="scientific">Chryseobacterium arthrosphaerae</name>
    <dbReference type="NCBI Taxonomy" id="651561"/>
    <lineage>
        <taxon>Bacteria</taxon>
        <taxon>Pseudomonadati</taxon>
        <taxon>Bacteroidota</taxon>
        <taxon>Flavobacteriia</taxon>
        <taxon>Flavobacteriales</taxon>
        <taxon>Weeksellaceae</taxon>
        <taxon>Chryseobacterium group</taxon>
        <taxon>Chryseobacterium</taxon>
    </lineage>
</organism>
<protein>
    <recommendedName>
        <fullName evidence="3">Bacteriocin</fullName>
    </recommendedName>
</protein>
<sequence length="55" mass="6010">MKKVLKSKKLSRESLKKVQGAGGQMVCCAVSCIDMTGCGFWEQLPAECPELPYCV</sequence>
<dbReference type="Proteomes" id="UP001350005">
    <property type="component" value="Unassembled WGS sequence"/>
</dbReference>
<dbReference type="EMBL" id="JAZGJU010000003">
    <property type="protein sequence ID" value="MEE6126096.1"/>
    <property type="molecule type" value="Genomic_DNA"/>
</dbReference>
<name>A0ABU7QU16_9FLAO</name>
<gene>
    <name evidence="1" type="ORF">V2E39_01715</name>
</gene>
<dbReference type="RefSeq" id="WP_165602505.1">
    <property type="nucleotide sequence ID" value="NZ_CP033811.1"/>
</dbReference>
<reference evidence="1 2" key="1">
    <citation type="submission" date="2024-01" db="EMBL/GenBank/DDBJ databases">
        <title>Whole genome of Chryseobacterium arthrosphaerae NNCa 2741.</title>
        <authorList>
            <person name="Boriskina E.V."/>
            <person name="Gordinskaya N.A."/>
            <person name="Kropotov V.S."/>
            <person name="Alekseeva A.E."/>
            <person name="Makhova M.A."/>
            <person name="Kryazhev D.V."/>
            <person name="Shkurkina I.S."/>
        </authorList>
    </citation>
    <scope>NUCLEOTIDE SEQUENCE [LARGE SCALE GENOMIC DNA]</scope>
    <source>
        <strain evidence="1 2">NNCa 2741</strain>
    </source>
</reference>